<accession>B9FLW1</accession>
<keyword evidence="4" id="KW-0862">Zinc</keyword>
<name>B9FLW1_ORYSJ</name>
<keyword evidence="2" id="KW-0479">Metal-binding</keyword>
<dbReference type="InterPro" id="IPR052035">
    <property type="entry name" value="ZnF_BED_domain_contain"/>
</dbReference>
<evidence type="ECO:0000256" key="1">
    <source>
        <dbReference type="ARBA" id="ARBA00004123"/>
    </source>
</evidence>
<dbReference type="SMART" id="SM00614">
    <property type="entry name" value="ZnF_BED"/>
    <property type="match status" value="1"/>
</dbReference>
<evidence type="ECO:0000256" key="2">
    <source>
        <dbReference type="ARBA" id="ARBA00022723"/>
    </source>
</evidence>
<dbReference type="GO" id="GO:0008270">
    <property type="term" value="F:zinc ion binding"/>
    <property type="evidence" value="ECO:0007669"/>
    <property type="project" value="UniProtKB-KW"/>
</dbReference>
<feature type="compositionally biased region" description="Low complexity" evidence="7">
    <location>
        <begin position="26"/>
        <end position="43"/>
    </location>
</feature>
<evidence type="ECO:0000256" key="3">
    <source>
        <dbReference type="ARBA" id="ARBA00022771"/>
    </source>
</evidence>
<dbReference type="PANTHER" id="PTHR46481:SF10">
    <property type="entry name" value="ZINC FINGER BED DOMAIN-CONTAINING PROTEIN 39"/>
    <property type="match status" value="1"/>
</dbReference>
<evidence type="ECO:0000313" key="9">
    <source>
        <dbReference type="EMBL" id="EEE64886.1"/>
    </source>
</evidence>
<dbReference type="GO" id="GO:0005634">
    <property type="term" value="C:nucleus"/>
    <property type="evidence" value="ECO:0007669"/>
    <property type="project" value="UniProtKB-SubCell"/>
</dbReference>
<feature type="region of interest" description="Disordered" evidence="7">
    <location>
        <begin position="1"/>
        <end position="61"/>
    </location>
</feature>
<gene>
    <name evidence="9" type="ORF">OsJ_19745</name>
</gene>
<keyword evidence="6" id="KW-0539">Nucleus</keyword>
<feature type="domain" description="hAT-like transposase RNase-H fold" evidence="8">
    <location>
        <begin position="478"/>
        <end position="574"/>
    </location>
</feature>
<protein>
    <recommendedName>
        <fullName evidence="8">hAT-like transposase RNase-H fold domain-containing protein</fullName>
    </recommendedName>
</protein>
<organism evidence="9">
    <name type="scientific">Oryza sativa subsp. japonica</name>
    <name type="common">Rice</name>
    <dbReference type="NCBI Taxonomy" id="39947"/>
    <lineage>
        <taxon>Eukaryota</taxon>
        <taxon>Viridiplantae</taxon>
        <taxon>Streptophyta</taxon>
        <taxon>Embryophyta</taxon>
        <taxon>Tracheophyta</taxon>
        <taxon>Spermatophyta</taxon>
        <taxon>Magnoliopsida</taxon>
        <taxon>Liliopsida</taxon>
        <taxon>Poales</taxon>
        <taxon>Poaceae</taxon>
        <taxon>BOP clade</taxon>
        <taxon>Oryzoideae</taxon>
        <taxon>Oryzeae</taxon>
        <taxon>Oryzinae</taxon>
        <taxon>Oryza</taxon>
        <taxon>Oryza sativa</taxon>
    </lineage>
</organism>
<dbReference type="AlphaFoldDB" id="B9FLW1"/>
<reference evidence="9" key="1">
    <citation type="journal article" date="2005" name="PLoS Biol.">
        <title>The genomes of Oryza sativa: a history of duplications.</title>
        <authorList>
            <person name="Yu J."/>
            <person name="Wang J."/>
            <person name="Lin W."/>
            <person name="Li S."/>
            <person name="Li H."/>
            <person name="Zhou J."/>
            <person name="Ni P."/>
            <person name="Dong W."/>
            <person name="Hu S."/>
            <person name="Zeng C."/>
            <person name="Zhang J."/>
            <person name="Zhang Y."/>
            <person name="Li R."/>
            <person name="Xu Z."/>
            <person name="Li S."/>
            <person name="Li X."/>
            <person name="Zheng H."/>
            <person name="Cong L."/>
            <person name="Lin L."/>
            <person name="Yin J."/>
            <person name="Geng J."/>
            <person name="Li G."/>
            <person name="Shi J."/>
            <person name="Liu J."/>
            <person name="Lv H."/>
            <person name="Li J."/>
            <person name="Wang J."/>
            <person name="Deng Y."/>
            <person name="Ran L."/>
            <person name="Shi X."/>
            <person name="Wang X."/>
            <person name="Wu Q."/>
            <person name="Li C."/>
            <person name="Ren X."/>
            <person name="Wang J."/>
            <person name="Wang X."/>
            <person name="Li D."/>
            <person name="Liu D."/>
            <person name="Zhang X."/>
            <person name="Ji Z."/>
            <person name="Zhao W."/>
            <person name="Sun Y."/>
            <person name="Zhang Z."/>
            <person name="Bao J."/>
            <person name="Han Y."/>
            <person name="Dong L."/>
            <person name="Ji J."/>
            <person name="Chen P."/>
            <person name="Wu S."/>
            <person name="Liu J."/>
            <person name="Xiao Y."/>
            <person name="Bu D."/>
            <person name="Tan J."/>
            <person name="Yang L."/>
            <person name="Ye C."/>
            <person name="Zhang J."/>
            <person name="Xu J."/>
            <person name="Zhou Y."/>
            <person name="Yu Y."/>
            <person name="Zhang B."/>
            <person name="Zhuang S."/>
            <person name="Wei H."/>
            <person name="Liu B."/>
            <person name="Lei M."/>
            <person name="Yu H."/>
            <person name="Li Y."/>
            <person name="Xu H."/>
            <person name="Wei S."/>
            <person name="He X."/>
            <person name="Fang L."/>
            <person name="Zhang Z."/>
            <person name="Zhang Y."/>
            <person name="Huang X."/>
            <person name="Su Z."/>
            <person name="Tong W."/>
            <person name="Li J."/>
            <person name="Tong Z."/>
            <person name="Li S."/>
            <person name="Ye J."/>
            <person name="Wang L."/>
            <person name="Fang L."/>
            <person name="Lei T."/>
            <person name="Chen C."/>
            <person name="Chen H."/>
            <person name="Xu Z."/>
            <person name="Li H."/>
            <person name="Huang H."/>
            <person name="Zhang F."/>
            <person name="Xu H."/>
            <person name="Li N."/>
            <person name="Zhao C."/>
            <person name="Li S."/>
            <person name="Dong L."/>
            <person name="Huang Y."/>
            <person name="Li L."/>
            <person name="Xi Y."/>
            <person name="Qi Q."/>
            <person name="Li W."/>
            <person name="Zhang B."/>
            <person name="Hu W."/>
            <person name="Zhang Y."/>
            <person name="Tian X."/>
            <person name="Jiao Y."/>
            <person name="Liang X."/>
            <person name="Jin J."/>
            <person name="Gao L."/>
            <person name="Zheng W."/>
            <person name="Hao B."/>
            <person name="Liu S."/>
            <person name="Wang W."/>
            <person name="Yuan L."/>
            <person name="Cao M."/>
            <person name="McDermott J."/>
            <person name="Samudrala R."/>
            <person name="Wang J."/>
            <person name="Wong G.K."/>
            <person name="Yang H."/>
        </authorList>
    </citation>
    <scope>NUCLEOTIDE SEQUENCE [LARGE SCALE GENOMIC DNA]</scope>
</reference>
<dbReference type="Proteomes" id="UP000007752">
    <property type="component" value="Chromosome 5"/>
</dbReference>
<evidence type="ECO:0000256" key="5">
    <source>
        <dbReference type="ARBA" id="ARBA00023125"/>
    </source>
</evidence>
<keyword evidence="5" id="KW-0238">DNA-binding</keyword>
<proteinExistence type="predicted"/>
<dbReference type="EMBL" id="CM000142">
    <property type="protein sequence ID" value="EEE64886.1"/>
    <property type="molecule type" value="Genomic_DNA"/>
</dbReference>
<reference evidence="9" key="2">
    <citation type="submission" date="2008-12" db="EMBL/GenBank/DDBJ databases">
        <title>Improved gene annotation of the rice (Oryza sativa) genomes.</title>
        <authorList>
            <person name="Wang J."/>
            <person name="Li R."/>
            <person name="Fan W."/>
            <person name="Huang Q."/>
            <person name="Zhang J."/>
            <person name="Zhou Y."/>
            <person name="Hu Y."/>
            <person name="Zi S."/>
            <person name="Li J."/>
            <person name="Ni P."/>
            <person name="Zheng H."/>
            <person name="Zhang Y."/>
            <person name="Zhao M."/>
            <person name="Hao Q."/>
            <person name="McDermott J."/>
            <person name="Samudrala R."/>
            <person name="Kristiansen K."/>
            <person name="Wong G.K.-S."/>
        </authorList>
    </citation>
    <scope>NUCLEOTIDE SEQUENCE</scope>
</reference>
<dbReference type="InterPro" id="IPR012337">
    <property type="entry name" value="RNaseH-like_sf"/>
</dbReference>
<dbReference type="SUPFAM" id="SSF53098">
    <property type="entry name" value="Ribonuclease H-like"/>
    <property type="match status" value="1"/>
</dbReference>
<feature type="compositionally biased region" description="Polar residues" evidence="7">
    <location>
        <begin position="48"/>
        <end position="60"/>
    </location>
</feature>
<evidence type="ECO:0000256" key="4">
    <source>
        <dbReference type="ARBA" id="ARBA00022833"/>
    </source>
</evidence>
<dbReference type="PANTHER" id="PTHR46481">
    <property type="entry name" value="ZINC FINGER BED DOMAIN-CONTAINING PROTEIN 4"/>
    <property type="match status" value="1"/>
</dbReference>
<comment type="subcellular location">
    <subcellularLocation>
        <location evidence="1">Nucleus</location>
    </subcellularLocation>
</comment>
<evidence type="ECO:0000259" key="8">
    <source>
        <dbReference type="Pfam" id="PF14372"/>
    </source>
</evidence>
<sequence length="672" mass="76771">MAPADEASSRRRVLLGPPPPPHGGNASSMPSGSLLAGSASASPVAHATNGTDGSGTQTEGANVVAGDDTVVEENDDHDELHPAKKHKKCTSDVWEYFTKYTKTVEINGKLVEEKWAKCNFKGCRAPYGNNRCESNRGTTGFWNHLSKYHSVDKKQLQLKTGKDAAKDITFVEPFRYDQEVSLRKFYLAIIMHEYPFNIAEHEYFVDFIKSLRPNFPIKSRVTVRKEILGIYLEEKNKLYECLKFVKSRICATMDMWTSNQNKGYMCVTLHWIDDNWRIQKRIANFIHVEGRHTGVKLSETFTTCLLNWFVEKKMFSLSLDNASANEVAVKDVICELKKHGPLLCDGLLFHVRCANHIMNLIAKDGLQEIATTIQNIRLFVISVKNSTVQWEEFLKCASECELDTTRGLSTDCCTRWNATYMMLRDALYYKKAFQRLTSKERRKYESICPLPEQWEKASKVCMCLKKFSDLTNLFSGILYPTANLFYRGFCEIKLLLTSWSRGNDTMVKNMAASMNTKFDKYWKKSNTALAVASFLDPRFKTIIVHFYMKKFYGDLLQVKFDEFLSTIMTMYDFYVAAAPPPNSNAPQSSNEPAVEEDANDFDSELDKYLYKKQTNQSQIVGNDLEKYLAEEPLLLDKAKRKNVASIVTDLDVTELLAETLMVEVEEYMDSDD</sequence>
<evidence type="ECO:0000256" key="6">
    <source>
        <dbReference type="ARBA" id="ARBA00023242"/>
    </source>
</evidence>
<dbReference type="InterPro" id="IPR025525">
    <property type="entry name" value="hAT-like_transposase_RNase-H"/>
</dbReference>
<evidence type="ECO:0000256" key="7">
    <source>
        <dbReference type="SAM" id="MobiDB-lite"/>
    </source>
</evidence>
<dbReference type="Pfam" id="PF14372">
    <property type="entry name" value="hAT-like_RNase-H"/>
    <property type="match status" value="1"/>
</dbReference>
<dbReference type="GO" id="GO:0003677">
    <property type="term" value="F:DNA binding"/>
    <property type="evidence" value="ECO:0007669"/>
    <property type="project" value="UniProtKB-KW"/>
</dbReference>
<keyword evidence="3" id="KW-0863">Zinc-finger</keyword>